<evidence type="ECO:0000313" key="7">
    <source>
        <dbReference type="EMBL" id="SNY76302.1"/>
    </source>
</evidence>
<dbReference type="Gene3D" id="1.10.3300.10">
    <property type="entry name" value="Jann2411-like domain"/>
    <property type="match status" value="1"/>
</dbReference>
<evidence type="ECO:0000259" key="6">
    <source>
        <dbReference type="PROSITE" id="PS51755"/>
    </source>
</evidence>
<name>A0A285KUE5_9ACTN</name>
<protein>
    <submittedName>
        <fullName evidence="7">DNA-binding transcriptional activator of the SARP family</fullName>
    </submittedName>
</protein>
<dbReference type="InterPro" id="IPR005158">
    <property type="entry name" value="BTAD"/>
</dbReference>
<reference evidence="7 8" key="1">
    <citation type="submission" date="2017-09" db="EMBL/GenBank/DDBJ databases">
        <authorList>
            <person name="Ehlers B."/>
            <person name="Leendertz F.H."/>
        </authorList>
    </citation>
    <scope>NUCLEOTIDE SEQUENCE [LARGE SCALE GENOMIC DNA]</scope>
    <source>
        <strain evidence="7 8">CGMCC 4.6857</strain>
    </source>
</reference>
<dbReference type="PANTHER" id="PTHR35807:SF1">
    <property type="entry name" value="TRANSCRIPTIONAL REGULATOR REDD"/>
    <property type="match status" value="1"/>
</dbReference>
<feature type="domain" description="OmpR/PhoB-type" evidence="6">
    <location>
        <begin position="1"/>
        <end position="92"/>
    </location>
</feature>
<sequence length="439" mass="47739">MEFWLLGPFEAWDGGRRVSAGNRRQERCLLGVLLLAGGGVVSAERIADLLWDGMPPASARGAVQTYVGRLRRALADHGLTIETRHDGYRVDEAGHRLDVDDFAERCRVAAEGTDAVERVRLWDEALGLWRGPLLGDVASDRLRERLGAALHRRWLGAVGRRAEDLLAIGGHERIVSTLEPVVEQNPGEENLVALLMTALHRQGRTAEALHRYDLTAKALRADLDVTPGDALRELRHRIARRDPRLDRPPAPAYAVRVRDEWLPWNVGGHPALEFCNTYAGWGRPGSRGEWLGGYPALAAWSEQVGLVDAGTVSALLRLARRGPHAAAEVLGRAKRLRSLLYAVLTDPGDERAFAAVAGFAQAAARASVLTRDGSGLARWALSPGAGLETPLHAAANAAAELLADPRRFTVCACPGPNCGWLFLDDTGRRRFCSIATCAH</sequence>
<dbReference type="GO" id="GO:0003677">
    <property type="term" value="F:DNA binding"/>
    <property type="evidence" value="ECO:0007669"/>
    <property type="project" value="UniProtKB-UniRule"/>
</dbReference>
<keyword evidence="3 5" id="KW-0238">DNA-binding</keyword>
<keyword evidence="8" id="KW-1185">Reference proteome</keyword>
<keyword evidence="2" id="KW-0805">Transcription regulation</keyword>
<dbReference type="InterPro" id="IPR021005">
    <property type="entry name" value="Znf_CGNR"/>
</dbReference>
<dbReference type="SMART" id="SM01043">
    <property type="entry name" value="BTAD"/>
    <property type="match status" value="1"/>
</dbReference>
<dbReference type="SMART" id="SM00862">
    <property type="entry name" value="Trans_reg_C"/>
    <property type="match status" value="1"/>
</dbReference>
<comment type="similarity">
    <text evidence="1">Belongs to the AfsR/DnrI/RedD regulatory family.</text>
</comment>
<keyword evidence="4" id="KW-0804">Transcription</keyword>
<dbReference type="Pfam" id="PF03704">
    <property type="entry name" value="BTAD"/>
    <property type="match status" value="1"/>
</dbReference>
<dbReference type="CDD" id="cd15831">
    <property type="entry name" value="BTAD"/>
    <property type="match status" value="1"/>
</dbReference>
<dbReference type="InterPro" id="IPR011990">
    <property type="entry name" value="TPR-like_helical_dom_sf"/>
</dbReference>
<dbReference type="Pfam" id="PF07336">
    <property type="entry name" value="ABATE"/>
    <property type="match status" value="1"/>
</dbReference>
<dbReference type="OrthoDB" id="3208838at2"/>
<dbReference type="GO" id="GO:0006355">
    <property type="term" value="P:regulation of DNA-templated transcription"/>
    <property type="evidence" value="ECO:0007669"/>
    <property type="project" value="InterPro"/>
</dbReference>
<dbReference type="AlphaFoldDB" id="A0A285KUE5"/>
<dbReference type="GO" id="GO:0000160">
    <property type="term" value="P:phosphorelay signal transduction system"/>
    <property type="evidence" value="ECO:0007669"/>
    <property type="project" value="InterPro"/>
</dbReference>
<evidence type="ECO:0000313" key="8">
    <source>
        <dbReference type="Proteomes" id="UP000219612"/>
    </source>
</evidence>
<dbReference type="InterPro" id="IPR051677">
    <property type="entry name" value="AfsR-DnrI-RedD_regulator"/>
</dbReference>
<dbReference type="EMBL" id="OBDY01000067">
    <property type="protein sequence ID" value="SNY76302.1"/>
    <property type="molecule type" value="Genomic_DNA"/>
</dbReference>
<dbReference type="RefSeq" id="WP_097329403.1">
    <property type="nucleotide sequence ID" value="NZ_OBDY01000067.1"/>
</dbReference>
<dbReference type="SUPFAM" id="SSF46894">
    <property type="entry name" value="C-terminal effector domain of the bipartite response regulators"/>
    <property type="match status" value="1"/>
</dbReference>
<dbReference type="InterPro" id="IPR036388">
    <property type="entry name" value="WH-like_DNA-bd_sf"/>
</dbReference>
<gene>
    <name evidence="7" type="ORF">SAMN05421748_1671</name>
</gene>
<dbReference type="InterPro" id="IPR016032">
    <property type="entry name" value="Sig_transdc_resp-reg_C-effctor"/>
</dbReference>
<evidence type="ECO:0000256" key="4">
    <source>
        <dbReference type="ARBA" id="ARBA00023163"/>
    </source>
</evidence>
<evidence type="ECO:0000256" key="3">
    <source>
        <dbReference type="ARBA" id="ARBA00023125"/>
    </source>
</evidence>
<dbReference type="Proteomes" id="UP000219612">
    <property type="component" value="Unassembled WGS sequence"/>
</dbReference>
<organism evidence="7 8">
    <name type="scientific">Paractinoplanes atraurantiacus</name>
    <dbReference type="NCBI Taxonomy" id="1036182"/>
    <lineage>
        <taxon>Bacteria</taxon>
        <taxon>Bacillati</taxon>
        <taxon>Actinomycetota</taxon>
        <taxon>Actinomycetes</taxon>
        <taxon>Micromonosporales</taxon>
        <taxon>Micromonosporaceae</taxon>
        <taxon>Paractinoplanes</taxon>
    </lineage>
</organism>
<dbReference type="Gene3D" id="1.25.40.10">
    <property type="entry name" value="Tetratricopeptide repeat domain"/>
    <property type="match status" value="1"/>
</dbReference>
<dbReference type="InterPro" id="IPR010852">
    <property type="entry name" value="ABATE"/>
</dbReference>
<evidence type="ECO:0000256" key="2">
    <source>
        <dbReference type="ARBA" id="ARBA00023015"/>
    </source>
</evidence>
<evidence type="ECO:0000256" key="5">
    <source>
        <dbReference type="PROSITE-ProRule" id="PRU01091"/>
    </source>
</evidence>
<dbReference type="InterPro" id="IPR023286">
    <property type="entry name" value="ABATE_dom_sf"/>
</dbReference>
<dbReference type="Pfam" id="PF11706">
    <property type="entry name" value="zf-CGNR"/>
    <property type="match status" value="1"/>
</dbReference>
<dbReference type="Gene3D" id="1.10.10.10">
    <property type="entry name" value="Winged helix-like DNA-binding domain superfamily/Winged helix DNA-binding domain"/>
    <property type="match status" value="1"/>
</dbReference>
<accession>A0A285KUE5</accession>
<evidence type="ECO:0000256" key="1">
    <source>
        <dbReference type="ARBA" id="ARBA00005820"/>
    </source>
</evidence>
<feature type="DNA-binding region" description="OmpR/PhoB-type" evidence="5">
    <location>
        <begin position="1"/>
        <end position="92"/>
    </location>
</feature>
<dbReference type="SUPFAM" id="SSF48452">
    <property type="entry name" value="TPR-like"/>
    <property type="match status" value="1"/>
</dbReference>
<dbReference type="PROSITE" id="PS51755">
    <property type="entry name" value="OMPR_PHOB"/>
    <property type="match status" value="1"/>
</dbReference>
<dbReference type="PANTHER" id="PTHR35807">
    <property type="entry name" value="TRANSCRIPTIONAL REGULATOR REDD-RELATED"/>
    <property type="match status" value="1"/>
</dbReference>
<dbReference type="Pfam" id="PF00486">
    <property type="entry name" value="Trans_reg_C"/>
    <property type="match status" value="1"/>
</dbReference>
<dbReference type="SUPFAM" id="SSF160904">
    <property type="entry name" value="Jann2411-like"/>
    <property type="match status" value="1"/>
</dbReference>
<dbReference type="InterPro" id="IPR001867">
    <property type="entry name" value="OmpR/PhoB-type_DNA-bd"/>
</dbReference>
<proteinExistence type="inferred from homology"/>